<evidence type="ECO:0008006" key="3">
    <source>
        <dbReference type="Google" id="ProtNLM"/>
    </source>
</evidence>
<comment type="caution">
    <text evidence="1">The sequence shown here is derived from an EMBL/GenBank/DDBJ whole genome shotgun (WGS) entry which is preliminary data.</text>
</comment>
<dbReference type="RefSeq" id="WP_380200452.1">
    <property type="nucleotide sequence ID" value="NZ_JBHTEK010000001.1"/>
</dbReference>
<organism evidence="1 2">
    <name type="scientific">Hymenobacter humi</name>
    <dbReference type="NCBI Taxonomy" id="1411620"/>
    <lineage>
        <taxon>Bacteria</taxon>
        <taxon>Pseudomonadati</taxon>
        <taxon>Bacteroidota</taxon>
        <taxon>Cytophagia</taxon>
        <taxon>Cytophagales</taxon>
        <taxon>Hymenobacteraceae</taxon>
        <taxon>Hymenobacter</taxon>
    </lineage>
</organism>
<sequence>MPALRSHIALLLLLCLVRTLLPESVILTLHSHAHTTAEPAQAPAFVQKGKALVGPQHQHCDVEHFYNVAFQPALPVPVPGPRVAPRYAAPAAPLAARAAVGLPTWAPDLRGPPRRA</sequence>
<gene>
    <name evidence="1" type="ORF">ACFQT0_03605</name>
</gene>
<dbReference type="Proteomes" id="UP001596513">
    <property type="component" value="Unassembled WGS sequence"/>
</dbReference>
<dbReference type="EMBL" id="JBHTEK010000001">
    <property type="protein sequence ID" value="MFC7666605.1"/>
    <property type="molecule type" value="Genomic_DNA"/>
</dbReference>
<accession>A0ABW2TZH2</accession>
<keyword evidence="2" id="KW-1185">Reference proteome</keyword>
<name>A0ABW2TZH2_9BACT</name>
<protein>
    <recommendedName>
        <fullName evidence="3">Secreted protein</fullName>
    </recommendedName>
</protein>
<proteinExistence type="predicted"/>
<evidence type="ECO:0000313" key="1">
    <source>
        <dbReference type="EMBL" id="MFC7666605.1"/>
    </source>
</evidence>
<reference evidence="2" key="1">
    <citation type="journal article" date="2019" name="Int. J. Syst. Evol. Microbiol.">
        <title>The Global Catalogue of Microorganisms (GCM) 10K type strain sequencing project: providing services to taxonomists for standard genome sequencing and annotation.</title>
        <authorList>
            <consortium name="The Broad Institute Genomics Platform"/>
            <consortium name="The Broad Institute Genome Sequencing Center for Infectious Disease"/>
            <person name="Wu L."/>
            <person name="Ma J."/>
        </authorList>
    </citation>
    <scope>NUCLEOTIDE SEQUENCE [LARGE SCALE GENOMIC DNA]</scope>
    <source>
        <strain evidence="2">JCM 19635</strain>
    </source>
</reference>
<evidence type="ECO:0000313" key="2">
    <source>
        <dbReference type="Proteomes" id="UP001596513"/>
    </source>
</evidence>